<dbReference type="GeneID" id="11970632"/>
<dbReference type="Proteomes" id="UP000005233">
    <property type="component" value="Chromosome"/>
</dbReference>
<feature type="compositionally biased region" description="Low complexity" evidence="2">
    <location>
        <begin position="396"/>
        <end position="422"/>
    </location>
</feature>
<evidence type="ECO:0000256" key="3">
    <source>
        <dbReference type="SAM" id="Phobius"/>
    </source>
</evidence>
<dbReference type="HOGENOM" id="CLU_005210_8_1_2"/>
<dbReference type="PANTHER" id="PTHR45622">
    <property type="entry name" value="UBIQUITIN-PROTEIN LIGASE E3A-RELATED"/>
    <property type="match status" value="1"/>
</dbReference>
<dbReference type="SUPFAM" id="SSF50985">
    <property type="entry name" value="RCC1/BLIP-II"/>
    <property type="match status" value="1"/>
</dbReference>
<keyword evidence="1" id="KW-0677">Repeat</keyword>
<proteinExistence type="predicted"/>
<dbReference type="InterPro" id="IPR000408">
    <property type="entry name" value="Reg_chr_condens"/>
</dbReference>
<keyword evidence="3" id="KW-0812">Transmembrane</keyword>
<dbReference type="KEGG" id="mez:Mtc_0737"/>
<sequence length="453" mass="47249">MSRLIMTLYGLLVLAVVSVLCVAPVSAASSKVVAIDAGGHLSLALKDDGTVMAWGTMMGFLPNRGKPFFQSSTPVVVNITDVSAVSAGNFFVLFLKNDGTVWGWGDNEFGELGDGTNEETSLEPVQVAGLHDIIAISTSGTHCLALRRDGTVWAWGWNVAGQLGIGTTSEGEYTPVQVPGLSDIKIISAGYQCSMAIDKDGRLWAWGSNGRGKLGDGTTITRLYPIQVPIDDVIDVAASEGAHTLALKKDGTVWAWGWNQENELGFVSGSSVNSVKECHTPVMVKGVDSVVSVSTTDSNSIALRSDGTVWIWGNGQQGRLGNGALYGADSATPQQVPGLENVVAIAGGSAHIMAMTGDGSVYAWGDNQGGQIGNGEFLSYTGAVTRPTLVIRGDGTTTTTLPSTPATSSLPESSQSPQNTSASSRINYLGVAGILGIILVIGLIIYIIVKNKK</sequence>
<reference evidence="5 6" key="1">
    <citation type="journal article" date="2012" name="J. Bacteriol.">
        <title>Complete genome sequence of a thermophilic methanogen, Methanocella conradii HZ254, isolated from Chinese rice field soil.</title>
        <authorList>
            <person name="Lu Z."/>
            <person name="Lu Y."/>
        </authorList>
    </citation>
    <scope>NUCLEOTIDE SEQUENCE [LARGE SCALE GENOMIC DNA]</scope>
    <source>
        <strain evidence="6">DSM 24694 / JCM 17849 / CGMCC 1.5162 / HZ254</strain>
    </source>
</reference>
<evidence type="ECO:0000313" key="6">
    <source>
        <dbReference type="Proteomes" id="UP000005233"/>
    </source>
</evidence>
<gene>
    <name evidence="5" type="ordered locus">Mtc_0737</name>
</gene>
<name>H8I8M5_METCZ</name>
<dbReference type="Pfam" id="PF25390">
    <property type="entry name" value="WD40_RLD"/>
    <property type="match status" value="1"/>
</dbReference>
<evidence type="ECO:0000259" key="4">
    <source>
        <dbReference type="Pfam" id="PF25390"/>
    </source>
</evidence>
<dbReference type="OrthoDB" id="113583at2157"/>
<dbReference type="PANTHER" id="PTHR45622:SF44">
    <property type="entry name" value="REGULATOR OF CHROMOSOME CONDENSATION (RCC1) FAMILY PROTEIN"/>
    <property type="match status" value="1"/>
</dbReference>
<dbReference type="Gene3D" id="2.130.10.30">
    <property type="entry name" value="Regulator of chromosome condensation 1/beta-lactamase-inhibitor protein II"/>
    <property type="match status" value="2"/>
</dbReference>
<organism evidence="5 6">
    <name type="scientific">Methanocella conradii (strain DSM 24694 / JCM 17849 / CGMCC 1.5162 / HZ254)</name>
    <dbReference type="NCBI Taxonomy" id="1041930"/>
    <lineage>
        <taxon>Archaea</taxon>
        <taxon>Methanobacteriati</taxon>
        <taxon>Methanobacteriota</taxon>
        <taxon>Stenosarchaea group</taxon>
        <taxon>Methanomicrobia</taxon>
        <taxon>Methanocellales</taxon>
        <taxon>Methanocellaceae</taxon>
        <taxon>Methanocella</taxon>
    </lineage>
</organism>
<keyword evidence="3" id="KW-0472">Membrane</keyword>
<accession>H8I8M5</accession>
<dbReference type="RefSeq" id="WP_014405340.1">
    <property type="nucleotide sequence ID" value="NC_017034.1"/>
</dbReference>
<dbReference type="PRINTS" id="PR00633">
    <property type="entry name" value="RCCNDNSATION"/>
</dbReference>
<evidence type="ECO:0000256" key="2">
    <source>
        <dbReference type="SAM" id="MobiDB-lite"/>
    </source>
</evidence>
<dbReference type="AlphaFoldDB" id="H8I8M5"/>
<dbReference type="Pfam" id="PF00415">
    <property type="entry name" value="RCC1"/>
    <property type="match status" value="3"/>
</dbReference>
<dbReference type="PROSITE" id="PS50012">
    <property type="entry name" value="RCC1_3"/>
    <property type="match status" value="5"/>
</dbReference>
<keyword evidence="3" id="KW-1133">Transmembrane helix</keyword>
<feature type="domain" description="RCC1-like" evidence="4">
    <location>
        <begin position="27"/>
        <end position="239"/>
    </location>
</feature>
<dbReference type="GO" id="GO:0005737">
    <property type="term" value="C:cytoplasm"/>
    <property type="evidence" value="ECO:0007669"/>
    <property type="project" value="TreeGrafter"/>
</dbReference>
<keyword evidence="6" id="KW-1185">Reference proteome</keyword>
<evidence type="ECO:0000313" key="5">
    <source>
        <dbReference type="EMBL" id="AFC99501.1"/>
    </source>
</evidence>
<feature type="transmembrane region" description="Helical" evidence="3">
    <location>
        <begin position="428"/>
        <end position="449"/>
    </location>
</feature>
<protein>
    <submittedName>
        <fullName evidence="5">Alpha-tubulin suppressor and related RCC1 domain-containing protein</fullName>
    </submittedName>
</protein>
<dbReference type="eggNOG" id="arCOG11012">
    <property type="taxonomic scope" value="Archaea"/>
</dbReference>
<dbReference type="EMBL" id="CP003243">
    <property type="protein sequence ID" value="AFC99501.1"/>
    <property type="molecule type" value="Genomic_DNA"/>
</dbReference>
<dbReference type="STRING" id="1041930.Mtc_0737"/>
<dbReference type="InterPro" id="IPR051709">
    <property type="entry name" value="Ub-ligase/GTPase-reg"/>
</dbReference>
<dbReference type="InterPro" id="IPR058923">
    <property type="entry name" value="RCC1-like_dom"/>
</dbReference>
<evidence type="ECO:0000256" key="1">
    <source>
        <dbReference type="ARBA" id="ARBA00022737"/>
    </source>
</evidence>
<dbReference type="InterPro" id="IPR009091">
    <property type="entry name" value="RCC1/BLIP-II"/>
</dbReference>
<feature type="region of interest" description="Disordered" evidence="2">
    <location>
        <begin position="391"/>
        <end position="422"/>
    </location>
</feature>